<feature type="non-terminal residue" evidence="3">
    <location>
        <position position="1"/>
    </location>
</feature>
<feature type="disulfide bond" evidence="2">
    <location>
        <begin position="74"/>
        <end position="89"/>
    </location>
</feature>
<dbReference type="PROSITE" id="PS50068">
    <property type="entry name" value="LDLRA_2"/>
    <property type="match status" value="1"/>
</dbReference>
<comment type="caution">
    <text evidence="2">Lacks conserved residue(s) required for the propagation of feature annotation.</text>
</comment>
<gene>
    <name evidence="3" type="ORF">XENORESO_018232</name>
</gene>
<dbReference type="EMBL" id="JAHRIM010096481">
    <property type="protein sequence ID" value="MEQ2278422.1"/>
    <property type="molecule type" value="Genomic_DNA"/>
</dbReference>
<keyword evidence="4" id="KW-1185">Reference proteome</keyword>
<organism evidence="3 4">
    <name type="scientific">Xenotaenia resolanae</name>
    <dbReference type="NCBI Taxonomy" id="208358"/>
    <lineage>
        <taxon>Eukaryota</taxon>
        <taxon>Metazoa</taxon>
        <taxon>Chordata</taxon>
        <taxon>Craniata</taxon>
        <taxon>Vertebrata</taxon>
        <taxon>Euteleostomi</taxon>
        <taxon>Actinopterygii</taxon>
        <taxon>Neopterygii</taxon>
        <taxon>Teleostei</taxon>
        <taxon>Neoteleostei</taxon>
        <taxon>Acanthomorphata</taxon>
        <taxon>Ovalentaria</taxon>
        <taxon>Atherinomorphae</taxon>
        <taxon>Cyprinodontiformes</taxon>
        <taxon>Goodeidae</taxon>
        <taxon>Xenotaenia</taxon>
    </lineage>
</organism>
<dbReference type="SMART" id="SM00192">
    <property type="entry name" value="LDLa"/>
    <property type="match status" value="1"/>
</dbReference>
<sequence>FIRATALASYFRAARLIAAEDASSMGHLGRLVLLLAPHFWLHIRGAAAHSLPACNQQLEFRCNDGSCVSRLNACDGHIHCADGSDEHHCGEFMV</sequence>
<dbReference type="PROSITE" id="PS01209">
    <property type="entry name" value="LDLRA_1"/>
    <property type="match status" value="1"/>
</dbReference>
<protein>
    <submittedName>
        <fullName evidence="3">Uncharacterized protein</fullName>
    </submittedName>
</protein>
<dbReference type="InterPro" id="IPR002172">
    <property type="entry name" value="LDrepeatLR_classA_rpt"/>
</dbReference>
<dbReference type="CDD" id="cd00112">
    <property type="entry name" value="LDLa"/>
    <property type="match status" value="1"/>
</dbReference>
<evidence type="ECO:0000313" key="3">
    <source>
        <dbReference type="EMBL" id="MEQ2278422.1"/>
    </source>
</evidence>
<dbReference type="SUPFAM" id="SSF57424">
    <property type="entry name" value="LDL receptor-like module"/>
    <property type="match status" value="1"/>
</dbReference>
<evidence type="ECO:0000256" key="1">
    <source>
        <dbReference type="ARBA" id="ARBA00023157"/>
    </source>
</evidence>
<reference evidence="3 4" key="1">
    <citation type="submission" date="2021-06" db="EMBL/GenBank/DDBJ databases">
        <authorList>
            <person name="Palmer J.M."/>
        </authorList>
    </citation>
    <scope>NUCLEOTIDE SEQUENCE [LARGE SCALE GENOMIC DNA]</scope>
    <source>
        <strain evidence="3 4">XR_2019</strain>
        <tissue evidence="3">Muscle</tissue>
    </source>
</reference>
<evidence type="ECO:0000256" key="2">
    <source>
        <dbReference type="PROSITE-ProRule" id="PRU00124"/>
    </source>
</evidence>
<dbReference type="Pfam" id="PF00057">
    <property type="entry name" value="Ldl_recept_a"/>
    <property type="match status" value="1"/>
</dbReference>
<evidence type="ECO:0000313" key="4">
    <source>
        <dbReference type="Proteomes" id="UP001444071"/>
    </source>
</evidence>
<keyword evidence="1 2" id="KW-1015">Disulfide bond</keyword>
<feature type="disulfide bond" evidence="2">
    <location>
        <begin position="62"/>
        <end position="80"/>
    </location>
</feature>
<dbReference type="Gene3D" id="4.10.400.10">
    <property type="entry name" value="Low-density Lipoprotein Receptor"/>
    <property type="match status" value="1"/>
</dbReference>
<dbReference type="InterPro" id="IPR023415">
    <property type="entry name" value="LDLR_class-A_CS"/>
</dbReference>
<accession>A0ABV0XB96</accession>
<name>A0ABV0XB96_9TELE</name>
<dbReference type="Proteomes" id="UP001444071">
    <property type="component" value="Unassembled WGS sequence"/>
</dbReference>
<dbReference type="InterPro" id="IPR036055">
    <property type="entry name" value="LDL_receptor-like_sf"/>
</dbReference>
<proteinExistence type="predicted"/>
<comment type="caution">
    <text evidence="3">The sequence shown here is derived from an EMBL/GenBank/DDBJ whole genome shotgun (WGS) entry which is preliminary data.</text>
</comment>